<evidence type="ECO:0000256" key="1">
    <source>
        <dbReference type="ARBA" id="ARBA00022679"/>
    </source>
</evidence>
<evidence type="ECO:0000256" key="3">
    <source>
        <dbReference type="SAM" id="MobiDB-lite"/>
    </source>
</evidence>
<dbReference type="Pfam" id="PF00483">
    <property type="entry name" value="NTP_transferase"/>
    <property type="match status" value="1"/>
</dbReference>
<dbReference type="InterPro" id="IPR005835">
    <property type="entry name" value="NTP_transferase_dom"/>
</dbReference>
<keyword evidence="2" id="KW-0548">Nucleotidyltransferase</keyword>
<dbReference type="PANTHER" id="PTHR43584">
    <property type="entry name" value="NUCLEOTIDYL TRANSFERASE"/>
    <property type="match status" value="1"/>
</dbReference>
<feature type="region of interest" description="Disordered" evidence="3">
    <location>
        <begin position="145"/>
        <end position="169"/>
    </location>
</feature>
<dbReference type="SUPFAM" id="SSF53448">
    <property type="entry name" value="Nucleotide-diphospho-sugar transferases"/>
    <property type="match status" value="1"/>
</dbReference>
<dbReference type="Gene3D" id="3.90.550.10">
    <property type="entry name" value="Spore Coat Polysaccharide Biosynthesis Protein SpsA, Chain A"/>
    <property type="match status" value="1"/>
</dbReference>
<proteinExistence type="predicted"/>
<feature type="domain" description="Nucleotidyl transferase" evidence="4">
    <location>
        <begin position="3"/>
        <end position="217"/>
    </location>
</feature>
<dbReference type="InterPro" id="IPR050065">
    <property type="entry name" value="GlmU-like"/>
</dbReference>
<protein>
    <submittedName>
        <fullName evidence="5">Sugar phosphate nucleotidyltransferase</fullName>
    </submittedName>
</protein>
<evidence type="ECO:0000313" key="6">
    <source>
        <dbReference type="Proteomes" id="UP000830729"/>
    </source>
</evidence>
<name>A0A8U0HVW5_9EURY</name>
<dbReference type="EMBL" id="CP096659">
    <property type="protein sequence ID" value="UPV75210.1"/>
    <property type="molecule type" value="Genomic_DNA"/>
</dbReference>
<dbReference type="InterPro" id="IPR029044">
    <property type="entry name" value="Nucleotide-diphossugar_trans"/>
</dbReference>
<dbReference type="AlphaFoldDB" id="A0A8U0HVW5"/>
<dbReference type="GO" id="GO:0016779">
    <property type="term" value="F:nucleotidyltransferase activity"/>
    <property type="evidence" value="ECO:0007669"/>
    <property type="project" value="UniProtKB-KW"/>
</dbReference>
<keyword evidence="1" id="KW-0808">Transferase</keyword>
<dbReference type="RefSeq" id="WP_248651253.1">
    <property type="nucleotide sequence ID" value="NZ_CP096659.1"/>
</dbReference>
<evidence type="ECO:0000259" key="4">
    <source>
        <dbReference type="Pfam" id="PF00483"/>
    </source>
</evidence>
<evidence type="ECO:0000256" key="2">
    <source>
        <dbReference type="ARBA" id="ARBA00022695"/>
    </source>
</evidence>
<dbReference type="Proteomes" id="UP000830729">
    <property type="component" value="Chromosome"/>
</dbReference>
<evidence type="ECO:0000313" key="5">
    <source>
        <dbReference type="EMBL" id="UPV75210.1"/>
    </source>
</evidence>
<dbReference type="CDD" id="cd04181">
    <property type="entry name" value="NTP_transferase"/>
    <property type="match status" value="1"/>
</dbReference>
<accession>A0A8U0HVW5</accession>
<dbReference type="KEGG" id="halx:M0R89_03855"/>
<keyword evidence="6" id="KW-1185">Reference proteome</keyword>
<reference evidence="5 6" key="1">
    <citation type="submission" date="2022-04" db="EMBL/GenBank/DDBJ databases">
        <title>Diverse halophilic archaea isolated from saline environments.</title>
        <authorList>
            <person name="Cui H.-L."/>
        </authorList>
    </citation>
    <scope>NUCLEOTIDE SEQUENCE [LARGE SCALE GENOMIC DNA]</scope>
    <source>
        <strain evidence="5 6">XZYJT49</strain>
    </source>
</reference>
<dbReference type="PANTHER" id="PTHR43584:SF8">
    <property type="entry name" value="N-ACETYLMURAMATE ALPHA-1-PHOSPHATE URIDYLYLTRANSFERASE"/>
    <property type="match status" value="1"/>
</dbReference>
<organism evidence="5 6">
    <name type="scientific">Halorussus limi</name>
    <dbReference type="NCBI Taxonomy" id="2938695"/>
    <lineage>
        <taxon>Archaea</taxon>
        <taxon>Methanobacteriati</taxon>
        <taxon>Methanobacteriota</taxon>
        <taxon>Stenosarchaea group</taxon>
        <taxon>Halobacteria</taxon>
        <taxon>Halobacteriales</taxon>
        <taxon>Haladaptataceae</taxon>
        <taxon>Halorussus</taxon>
    </lineage>
</organism>
<gene>
    <name evidence="5" type="ORF">M0R89_03855</name>
</gene>
<sequence length="243" mass="25453">MLGVVPAAGEGTRLRPLTEEKPKGLVEVAGKPLLAHVFETLAASGVEEVVVVVGYEGDAIRDYFGTSAAGVPLSYVEQNDRLGLGHAVLQAESHVDGPFVVLNGDNVVAGDLREPMARQRDPDVDAVVAVEEVDLATARETGVVSVEGGDDGASERITGIAEKPTDPPSTLATTGAYVLPEEIFDALDLLRPSERGEYELADALGVLIRAGARVEAVPLTAERVNVNAPADLDAAAEIVRERD</sequence>
<dbReference type="GeneID" id="72184304"/>